<protein>
    <submittedName>
        <fullName evidence="1">Uncharacterized protein</fullName>
    </submittedName>
</protein>
<accession>X0YH38</accession>
<organism evidence="1">
    <name type="scientific">marine sediment metagenome</name>
    <dbReference type="NCBI Taxonomy" id="412755"/>
    <lineage>
        <taxon>unclassified sequences</taxon>
        <taxon>metagenomes</taxon>
        <taxon>ecological metagenomes</taxon>
    </lineage>
</organism>
<gene>
    <name evidence="1" type="ORF">S01H4_16504</name>
</gene>
<dbReference type="SUPFAM" id="SSF52540">
    <property type="entry name" value="P-loop containing nucleoside triphosphate hydrolases"/>
    <property type="match status" value="1"/>
</dbReference>
<evidence type="ECO:0000313" key="1">
    <source>
        <dbReference type="EMBL" id="GAG55225.1"/>
    </source>
</evidence>
<reference evidence="1" key="1">
    <citation type="journal article" date="2014" name="Front. Microbiol.">
        <title>High frequency of phylogenetically diverse reductive dehalogenase-homologous genes in deep subseafloor sedimentary metagenomes.</title>
        <authorList>
            <person name="Kawai M."/>
            <person name="Futagami T."/>
            <person name="Toyoda A."/>
            <person name="Takaki Y."/>
            <person name="Nishi S."/>
            <person name="Hori S."/>
            <person name="Arai W."/>
            <person name="Tsubouchi T."/>
            <person name="Morono Y."/>
            <person name="Uchiyama I."/>
            <person name="Ito T."/>
            <person name="Fujiyama A."/>
            <person name="Inagaki F."/>
            <person name="Takami H."/>
        </authorList>
    </citation>
    <scope>NUCLEOTIDE SEQUENCE</scope>
    <source>
        <strain evidence="1">Expedition CK06-06</strain>
    </source>
</reference>
<feature type="non-terminal residue" evidence="1">
    <location>
        <position position="245"/>
    </location>
</feature>
<dbReference type="InterPro" id="IPR027417">
    <property type="entry name" value="P-loop_NTPase"/>
</dbReference>
<dbReference type="EMBL" id="BART01007241">
    <property type="protein sequence ID" value="GAG55225.1"/>
    <property type="molecule type" value="Genomic_DNA"/>
</dbReference>
<sequence>MLSLKSKPFIILSGISGTGKTKIAQLVAEYYAQLPQPPISVRERPVDTNTTFHVPIHDTTLSSGQLQPLLQQYDYFNPANQNAGRVITVQVTNILGAQGDLSVQVNNRSMVAGAGDAYLSLTLPSTLRRALIENGVETSDYLAFEVVDEFKRFNVSLMRPEYHDVDEPPEHRYAFVSVRPEWRDHTGLLGYWDADRKQYQRTSLLEIMLRAQRSYDHSLSRGAVPAPFFAILDEMNLSRIEHYFS</sequence>
<name>X0YH38_9ZZZZ</name>
<comment type="caution">
    <text evidence="1">The sequence shown here is derived from an EMBL/GenBank/DDBJ whole genome shotgun (WGS) entry which is preliminary data.</text>
</comment>
<dbReference type="AlphaFoldDB" id="X0YH38"/>
<proteinExistence type="predicted"/>